<dbReference type="RefSeq" id="WP_064027296.1">
    <property type="nucleotide sequence ID" value="NZ_CP023669.1"/>
</dbReference>
<organism evidence="2 3">
    <name type="scientific">Methylomonas koyamae</name>
    <dbReference type="NCBI Taxonomy" id="702114"/>
    <lineage>
        <taxon>Bacteria</taxon>
        <taxon>Pseudomonadati</taxon>
        <taxon>Pseudomonadota</taxon>
        <taxon>Gammaproteobacteria</taxon>
        <taxon>Methylococcales</taxon>
        <taxon>Methylococcaceae</taxon>
        <taxon>Methylomonas</taxon>
    </lineage>
</organism>
<reference evidence="2 3" key="1">
    <citation type="submission" date="2016-03" db="EMBL/GenBank/DDBJ databases">
        <authorList>
            <person name="Heylen K."/>
            <person name="De Vos P."/>
            <person name="Vekeman B."/>
        </authorList>
    </citation>
    <scope>NUCLEOTIDE SEQUENCE [LARGE SCALE GENOMIC DNA]</scope>
    <source>
        <strain evidence="2 3">R-49807</strain>
    </source>
</reference>
<keyword evidence="3" id="KW-1185">Reference proteome</keyword>
<accession>A0AA91DDC5</accession>
<name>A0AA91DDC5_9GAMM</name>
<keyword evidence="1" id="KW-0472">Membrane</keyword>
<evidence type="ECO:0008006" key="4">
    <source>
        <dbReference type="Google" id="ProtNLM"/>
    </source>
</evidence>
<sequence length="114" mass="12971">MQRIHYYYIALAGFFGLFLLLMAWHTVLSPSTRFPTALILIASIGPLLLPFRGLLHRNLKSCTWMSYLSLPYFAHGIAESYVSQSQRPYALLEVLFSLMLCFGAGLYVYKAEKA</sequence>
<dbReference type="InterPro" id="IPR018643">
    <property type="entry name" value="DUF2069_membrane"/>
</dbReference>
<dbReference type="Proteomes" id="UP000077734">
    <property type="component" value="Unassembled WGS sequence"/>
</dbReference>
<gene>
    <name evidence="2" type="ORF">A1356_12245</name>
</gene>
<evidence type="ECO:0000313" key="2">
    <source>
        <dbReference type="EMBL" id="OAI26110.1"/>
    </source>
</evidence>
<evidence type="ECO:0000313" key="3">
    <source>
        <dbReference type="Proteomes" id="UP000077734"/>
    </source>
</evidence>
<dbReference type="EMBL" id="LUUL01000075">
    <property type="protein sequence ID" value="OAI26110.1"/>
    <property type="molecule type" value="Genomic_DNA"/>
</dbReference>
<comment type="caution">
    <text evidence="2">The sequence shown here is derived from an EMBL/GenBank/DDBJ whole genome shotgun (WGS) entry which is preliminary data.</text>
</comment>
<dbReference type="AlphaFoldDB" id="A0AA91DDC5"/>
<dbReference type="Pfam" id="PF09842">
    <property type="entry name" value="DUF2069"/>
    <property type="match status" value="1"/>
</dbReference>
<keyword evidence="1" id="KW-0812">Transmembrane</keyword>
<feature type="transmembrane region" description="Helical" evidence="1">
    <location>
        <begin position="89"/>
        <end position="109"/>
    </location>
</feature>
<protein>
    <recommendedName>
        <fullName evidence="4">DUF2069 domain-containing protein</fullName>
    </recommendedName>
</protein>
<keyword evidence="1" id="KW-1133">Transmembrane helix</keyword>
<feature type="transmembrane region" description="Helical" evidence="1">
    <location>
        <begin position="7"/>
        <end position="28"/>
    </location>
</feature>
<evidence type="ECO:0000256" key="1">
    <source>
        <dbReference type="SAM" id="Phobius"/>
    </source>
</evidence>
<feature type="transmembrane region" description="Helical" evidence="1">
    <location>
        <begin position="34"/>
        <end position="52"/>
    </location>
</feature>
<proteinExistence type="predicted"/>